<evidence type="ECO:0000313" key="2">
    <source>
        <dbReference type="EMBL" id="MBB4286742.1"/>
    </source>
</evidence>
<proteinExistence type="predicted"/>
<evidence type="ECO:0000259" key="1">
    <source>
        <dbReference type="Pfam" id="PF13460"/>
    </source>
</evidence>
<organism evidence="2 3">
    <name type="scientific">Roseospira goensis</name>
    <dbReference type="NCBI Taxonomy" id="391922"/>
    <lineage>
        <taxon>Bacteria</taxon>
        <taxon>Pseudomonadati</taxon>
        <taxon>Pseudomonadota</taxon>
        <taxon>Alphaproteobacteria</taxon>
        <taxon>Rhodospirillales</taxon>
        <taxon>Rhodospirillaceae</taxon>
        <taxon>Roseospira</taxon>
    </lineage>
</organism>
<comment type="caution">
    <text evidence="2">The sequence shown here is derived from an EMBL/GenBank/DDBJ whole genome shotgun (WGS) entry which is preliminary data.</text>
</comment>
<dbReference type="EMBL" id="JACIGI010000020">
    <property type="protein sequence ID" value="MBB4286742.1"/>
    <property type="molecule type" value="Genomic_DNA"/>
</dbReference>
<dbReference type="Pfam" id="PF13460">
    <property type="entry name" value="NAD_binding_10"/>
    <property type="match status" value="1"/>
</dbReference>
<evidence type="ECO:0000313" key="3">
    <source>
        <dbReference type="Proteomes" id="UP000555728"/>
    </source>
</evidence>
<name>A0A7W6WLT0_9PROT</name>
<dbReference type="Proteomes" id="UP000555728">
    <property type="component" value="Unassembled WGS sequence"/>
</dbReference>
<dbReference type="GO" id="GO:0004029">
    <property type="term" value="F:aldehyde dehydrogenase (NAD+) activity"/>
    <property type="evidence" value="ECO:0007669"/>
    <property type="project" value="TreeGrafter"/>
</dbReference>
<accession>A0A7W6WLT0</accession>
<feature type="domain" description="NAD(P)-binding" evidence="1">
    <location>
        <begin position="10"/>
        <end position="149"/>
    </location>
</feature>
<dbReference type="InterPro" id="IPR036291">
    <property type="entry name" value="NAD(P)-bd_dom_sf"/>
</dbReference>
<dbReference type="PANTHER" id="PTHR48079">
    <property type="entry name" value="PROTEIN YEEZ"/>
    <property type="match status" value="1"/>
</dbReference>
<dbReference type="InterPro" id="IPR016040">
    <property type="entry name" value="NAD(P)-bd_dom"/>
</dbReference>
<sequence>MTDSRIAILGAGGPVGRHLAATLRARGHRLRLVGRDAARLQRACAAPEVERHATDLRDPAAAVAALADCAAAIDCVGPRTAADFAALPDLSRTLASAAHAAGCRLLHVTSTWSYLPAPALPVTADHPRPSGPAPARRRREAEDILQDTGAAIVAVPDLFGPDVYLSPLQAALRKAAVHEPMPWVGPDSVAREYAFVPDAARLIADLTTREAAFGERWLLPGSGPLTARLLADLVDAHLGRWVPVHTAGPTKIRLAALAVKALEDFLPLVPDYCRPIAYCGAKLEALLGPPRMTPYTQAIPATLDWLAANVAEPVPEYALA</sequence>
<gene>
    <name evidence="2" type="ORF">GGD88_002479</name>
</gene>
<dbReference type="Gene3D" id="3.40.50.720">
    <property type="entry name" value="NAD(P)-binding Rossmann-like Domain"/>
    <property type="match status" value="1"/>
</dbReference>
<dbReference type="RefSeq" id="WP_184435853.1">
    <property type="nucleotide sequence ID" value="NZ_JACIGI010000020.1"/>
</dbReference>
<protein>
    <submittedName>
        <fullName evidence="2">Nucleoside-diphosphate-sugar epimerase</fullName>
    </submittedName>
</protein>
<reference evidence="2 3" key="1">
    <citation type="submission" date="2020-08" db="EMBL/GenBank/DDBJ databases">
        <title>Genome sequencing of Purple Non-Sulfur Bacteria from various extreme environments.</title>
        <authorList>
            <person name="Mayer M."/>
        </authorList>
    </citation>
    <scope>NUCLEOTIDE SEQUENCE [LARGE SCALE GENOMIC DNA]</scope>
    <source>
        <strain evidence="2 3">JA135</strain>
    </source>
</reference>
<dbReference type="AlphaFoldDB" id="A0A7W6WLT0"/>
<dbReference type="PANTHER" id="PTHR48079:SF6">
    <property type="entry name" value="NAD(P)-BINDING DOMAIN-CONTAINING PROTEIN-RELATED"/>
    <property type="match status" value="1"/>
</dbReference>
<dbReference type="GO" id="GO:0005737">
    <property type="term" value="C:cytoplasm"/>
    <property type="evidence" value="ECO:0007669"/>
    <property type="project" value="TreeGrafter"/>
</dbReference>
<dbReference type="SUPFAM" id="SSF51735">
    <property type="entry name" value="NAD(P)-binding Rossmann-fold domains"/>
    <property type="match status" value="1"/>
</dbReference>
<keyword evidence="3" id="KW-1185">Reference proteome</keyword>
<dbReference type="InterPro" id="IPR051783">
    <property type="entry name" value="NAD(P)-dependent_oxidoreduct"/>
</dbReference>